<evidence type="ECO:0000313" key="1">
    <source>
        <dbReference type="EMBL" id="CAA9993891.1"/>
    </source>
</evidence>
<accession>A0A6H5FVH5</accession>
<gene>
    <name evidence="1" type="ORF">NTEN_LOCUS745</name>
</gene>
<reference evidence="1 2" key="1">
    <citation type="submission" date="2020-02" db="EMBL/GenBank/DDBJ databases">
        <authorList>
            <person name="Ferguson B K."/>
        </authorList>
    </citation>
    <scope>NUCLEOTIDE SEQUENCE [LARGE SCALE GENOMIC DNA]</scope>
</reference>
<dbReference type="Proteomes" id="UP000479000">
    <property type="component" value="Unassembled WGS sequence"/>
</dbReference>
<organism evidence="1 2">
    <name type="scientific">Nesidiocoris tenuis</name>
    <dbReference type="NCBI Taxonomy" id="355587"/>
    <lineage>
        <taxon>Eukaryota</taxon>
        <taxon>Metazoa</taxon>
        <taxon>Ecdysozoa</taxon>
        <taxon>Arthropoda</taxon>
        <taxon>Hexapoda</taxon>
        <taxon>Insecta</taxon>
        <taxon>Pterygota</taxon>
        <taxon>Neoptera</taxon>
        <taxon>Paraneoptera</taxon>
        <taxon>Hemiptera</taxon>
        <taxon>Heteroptera</taxon>
        <taxon>Panheteroptera</taxon>
        <taxon>Cimicomorpha</taxon>
        <taxon>Miridae</taxon>
        <taxon>Dicyphina</taxon>
        <taxon>Nesidiocoris</taxon>
    </lineage>
</organism>
<dbReference type="AlphaFoldDB" id="A0A6H5FVH5"/>
<feature type="non-terminal residue" evidence="1">
    <location>
        <position position="87"/>
    </location>
</feature>
<name>A0A6H5FVH5_9HEMI</name>
<keyword evidence="2" id="KW-1185">Reference proteome</keyword>
<evidence type="ECO:0000313" key="2">
    <source>
        <dbReference type="Proteomes" id="UP000479000"/>
    </source>
</evidence>
<protein>
    <submittedName>
        <fullName evidence="1">Uncharacterized protein</fullName>
    </submittedName>
</protein>
<proteinExistence type="predicted"/>
<dbReference type="EMBL" id="CADCXU010001333">
    <property type="protein sequence ID" value="CAA9993891.1"/>
    <property type="molecule type" value="Genomic_DNA"/>
</dbReference>
<sequence>MATIALWTRSFDTISNMESGACPTSCLPPFMEVLCDIHAPLVETYMLQTKIYVKKNMEVLCNRNSLNHFLNKCLCVRVSVCGYLQPV</sequence>